<accession>A0A9X2JHH3</accession>
<evidence type="ECO:0000313" key="1">
    <source>
        <dbReference type="EMBL" id="MCO6044638.1"/>
    </source>
</evidence>
<proteinExistence type="predicted"/>
<gene>
    <name evidence="1" type="ORF">NG895_12040</name>
</gene>
<reference evidence="1" key="1">
    <citation type="submission" date="2022-06" db="EMBL/GenBank/DDBJ databases">
        <title>Aeoliella straminimaris, a novel planctomycete from sediments.</title>
        <authorList>
            <person name="Vitorino I.R."/>
            <person name="Lage O.M."/>
        </authorList>
    </citation>
    <scope>NUCLEOTIDE SEQUENCE</scope>
    <source>
        <strain evidence="1">ICT_H6.2</strain>
    </source>
</reference>
<comment type="caution">
    <text evidence="1">The sequence shown here is derived from an EMBL/GenBank/DDBJ whole genome shotgun (WGS) entry which is preliminary data.</text>
</comment>
<protein>
    <submittedName>
        <fullName evidence="1">Uncharacterized protein</fullName>
    </submittedName>
</protein>
<organism evidence="1 2">
    <name type="scientific">Aeoliella straminimaris</name>
    <dbReference type="NCBI Taxonomy" id="2954799"/>
    <lineage>
        <taxon>Bacteria</taxon>
        <taxon>Pseudomonadati</taxon>
        <taxon>Planctomycetota</taxon>
        <taxon>Planctomycetia</taxon>
        <taxon>Pirellulales</taxon>
        <taxon>Lacipirellulaceae</taxon>
        <taxon>Aeoliella</taxon>
    </lineage>
</organism>
<dbReference type="Pfam" id="PF05119">
    <property type="entry name" value="Terminase_4"/>
    <property type="match status" value="1"/>
</dbReference>
<dbReference type="Proteomes" id="UP001155241">
    <property type="component" value="Unassembled WGS sequence"/>
</dbReference>
<dbReference type="RefSeq" id="WP_252852748.1">
    <property type="nucleotide sequence ID" value="NZ_JAMXLR010000036.1"/>
</dbReference>
<name>A0A9X2JHH3_9BACT</name>
<dbReference type="InterPro" id="IPR006448">
    <property type="entry name" value="Phage_term_ssu_P27"/>
</dbReference>
<dbReference type="EMBL" id="JAMXLR010000036">
    <property type="protein sequence ID" value="MCO6044638.1"/>
    <property type="molecule type" value="Genomic_DNA"/>
</dbReference>
<dbReference type="AlphaFoldDB" id="A0A9X2JHH3"/>
<sequence>MDDQFDPPAHLTARTQALWRSVVPKRAKTPERLAMLQTSLEALDRADGARAEVERTGMTTTTKTTGAVHLHPLLKVERESRQLFSKLWKDLGLHTSPEDPKWNVLERDWR</sequence>
<evidence type="ECO:0000313" key="2">
    <source>
        <dbReference type="Proteomes" id="UP001155241"/>
    </source>
</evidence>
<keyword evidence="2" id="KW-1185">Reference proteome</keyword>